<dbReference type="Gene3D" id="1.25.40.10">
    <property type="entry name" value="Tetratricopeptide repeat domain"/>
    <property type="match status" value="1"/>
</dbReference>
<dbReference type="OrthoDB" id="6399948at2"/>
<organism evidence="1 2">
    <name type="scientific">Paracandidimonas soli</name>
    <dbReference type="NCBI Taxonomy" id="1917182"/>
    <lineage>
        <taxon>Bacteria</taxon>
        <taxon>Pseudomonadati</taxon>
        <taxon>Pseudomonadota</taxon>
        <taxon>Betaproteobacteria</taxon>
        <taxon>Burkholderiales</taxon>
        <taxon>Alcaligenaceae</taxon>
        <taxon>Paracandidimonas</taxon>
    </lineage>
</organism>
<sequence length="346" mass="39412">MTNRTEIPDGAGFVFERITQDSGRFRLAGDDAAAVASEFDGLLERRDAGRLSESRFLSSVQDLLAGKPWFAPAGAHLAFMYFEQGRADKALDVALQALDRLNALVPRDFDGMIGWEGEENQIFLRLQHIVALCHIRLRKHCDAVEVLQRLLRHCPEDSLGVRLLLGPEHLRCGSVAEARGSLQPYQELHPSYSYELGLSFLMEQDWVRAATALRKGFAANPYVAEILCGNPDPQALAVWHANLYEQPEAAKDYLDAYADLWHDTENSQRFLHWLFHHPAVLEERAGILACKEALRWERDGKARAQWLQKLEQRLEAIDDGLSERVVVQHTDMDGRRGYPWELRLRF</sequence>
<dbReference type="EMBL" id="SMBX01000002">
    <property type="protein sequence ID" value="TCV01860.1"/>
    <property type="molecule type" value="Genomic_DNA"/>
</dbReference>
<proteinExistence type="predicted"/>
<protein>
    <recommendedName>
        <fullName evidence="3">Tetratricopeptide repeat protein</fullName>
    </recommendedName>
</protein>
<evidence type="ECO:0008006" key="3">
    <source>
        <dbReference type="Google" id="ProtNLM"/>
    </source>
</evidence>
<dbReference type="InterPro" id="IPR011990">
    <property type="entry name" value="TPR-like_helical_dom_sf"/>
</dbReference>
<dbReference type="SUPFAM" id="SSF48452">
    <property type="entry name" value="TPR-like"/>
    <property type="match status" value="1"/>
</dbReference>
<dbReference type="AlphaFoldDB" id="A0A4V2VSC9"/>
<evidence type="ECO:0000313" key="1">
    <source>
        <dbReference type="EMBL" id="TCV01860.1"/>
    </source>
</evidence>
<reference evidence="1 2" key="1">
    <citation type="submission" date="2019-03" db="EMBL/GenBank/DDBJ databases">
        <title>Genomic Encyclopedia of Type Strains, Phase IV (KMG-IV): sequencing the most valuable type-strain genomes for metagenomic binning, comparative biology and taxonomic classification.</title>
        <authorList>
            <person name="Goeker M."/>
        </authorList>
    </citation>
    <scope>NUCLEOTIDE SEQUENCE [LARGE SCALE GENOMIC DNA]</scope>
    <source>
        <strain evidence="1 2">DSM 100048</strain>
    </source>
</reference>
<keyword evidence="2" id="KW-1185">Reference proteome</keyword>
<evidence type="ECO:0000313" key="2">
    <source>
        <dbReference type="Proteomes" id="UP000294692"/>
    </source>
</evidence>
<comment type="caution">
    <text evidence="1">The sequence shown here is derived from an EMBL/GenBank/DDBJ whole genome shotgun (WGS) entry which is preliminary data.</text>
</comment>
<gene>
    <name evidence="1" type="ORF">EV686_102575</name>
</gene>
<name>A0A4V2VSC9_9BURK</name>
<accession>A0A4V2VSC9</accession>
<dbReference type="Proteomes" id="UP000294692">
    <property type="component" value="Unassembled WGS sequence"/>
</dbReference>
<dbReference type="RefSeq" id="WP_132474712.1">
    <property type="nucleotide sequence ID" value="NZ_JBHRVM010000001.1"/>
</dbReference>